<evidence type="ECO:0000256" key="1">
    <source>
        <dbReference type="SAM" id="SignalP"/>
    </source>
</evidence>
<name>A0A7S4KWR0_GUITH</name>
<keyword evidence="1" id="KW-0732">Signal</keyword>
<evidence type="ECO:0000313" key="2">
    <source>
        <dbReference type="EMBL" id="CAE2307706.1"/>
    </source>
</evidence>
<dbReference type="EMBL" id="HBKN01025120">
    <property type="protein sequence ID" value="CAE2307706.1"/>
    <property type="molecule type" value="Transcribed_RNA"/>
</dbReference>
<reference evidence="2" key="1">
    <citation type="submission" date="2021-01" db="EMBL/GenBank/DDBJ databases">
        <authorList>
            <person name="Corre E."/>
            <person name="Pelletier E."/>
            <person name="Niang G."/>
            <person name="Scheremetjew M."/>
            <person name="Finn R."/>
            <person name="Kale V."/>
            <person name="Holt S."/>
            <person name="Cochrane G."/>
            <person name="Meng A."/>
            <person name="Brown T."/>
            <person name="Cohen L."/>
        </authorList>
    </citation>
    <scope>NUCLEOTIDE SEQUENCE</scope>
    <source>
        <strain evidence="2">CCMP 2712</strain>
    </source>
</reference>
<accession>A0A7S4KWR0</accession>
<proteinExistence type="predicted"/>
<sequence length="192" mass="20908">MVISGLLPRRTASLSLLLALLSLSLDDSSSYTPACLDNNDCNLPRNCFTCDPAEFEIYSNGYGGFPLSAKCSSIVSNCLYCWKGLEQVVLGDGWSSTFQYRSCVPWPTAVACNSDTCPSEYAYYKVDHCITKTMQKTASACSIGGWCSKTVTDCVCSGEKCNLGTRMMQHNLVTVLLTTSFVALVVRKCFQG</sequence>
<dbReference type="AlphaFoldDB" id="A0A7S4KWR0"/>
<feature type="chain" id="PRO_5031362850" evidence="1">
    <location>
        <begin position="31"/>
        <end position="192"/>
    </location>
</feature>
<gene>
    <name evidence="2" type="ORF">GTHE00462_LOCUS19534</name>
</gene>
<feature type="signal peptide" evidence="1">
    <location>
        <begin position="1"/>
        <end position="30"/>
    </location>
</feature>
<organism evidence="2">
    <name type="scientific">Guillardia theta</name>
    <name type="common">Cryptophyte</name>
    <name type="synonym">Cryptomonas phi</name>
    <dbReference type="NCBI Taxonomy" id="55529"/>
    <lineage>
        <taxon>Eukaryota</taxon>
        <taxon>Cryptophyceae</taxon>
        <taxon>Pyrenomonadales</taxon>
        <taxon>Geminigeraceae</taxon>
        <taxon>Guillardia</taxon>
    </lineage>
</organism>
<protein>
    <submittedName>
        <fullName evidence="2">Uncharacterized protein</fullName>
    </submittedName>
</protein>